<name>A0ABY6U200_BIOOC</name>
<dbReference type="Gene3D" id="3.80.10.10">
    <property type="entry name" value="Ribonuclease Inhibitor"/>
    <property type="match status" value="1"/>
</dbReference>
<sequence length="487" mass="55026">MAIHVPNEILSDIMRYLVPALPSERRKWRYDSSLRPSDLASLCLVSRRFRHVAQPLLYHTIDVTQSTTAEGQAPNWHWPGLLLKTIVKNPDLAKYIRVLAIPDMLFLPPTADMIFLPDTSPTGFPWDVPRCIRNALEPEIEYNSYTLPVIALLLYAPMVEKIILFSGDPGSVEVKWILTSWHPQGQRYDPAIDFGPDLTRDLGPFANYGLPCLKDLHVDLQESEHGVTPLLDFLKKPGLSIFHLSHARSFTGLLVPRPLRDSLSGVRELNLSDCYIEPLSLENILRSCPRLEALGVHVAEPSWAEELLQQSNPNIFWTINLGDFGQTLRGFGESLTDLHLDFSPYKTARPVTGRIGSLRSMSKLRHLQCDRNDLVLDQSLGEELEDNTLPLDSVLPSSITTLRIHYIAHDISLSLPGSVISADMESLLSSRRLQSLKQVQLRRYNPIFEDEIDLSQPSMLGWSFKYWKTPANVGNGFLECLYSERSG</sequence>
<comment type="caution">
    <text evidence="2">The sequence shown here is derived from an EMBL/GenBank/DDBJ whole genome shotgun (WGS) entry which is preliminary data.</text>
</comment>
<evidence type="ECO:0000313" key="2">
    <source>
        <dbReference type="EMBL" id="VUC24623.1"/>
    </source>
</evidence>
<dbReference type="InterPro" id="IPR032675">
    <property type="entry name" value="LRR_dom_sf"/>
</dbReference>
<accession>A0ABY6U200</accession>
<dbReference type="InterPro" id="IPR001810">
    <property type="entry name" value="F-box_dom"/>
</dbReference>
<dbReference type="EMBL" id="CABFNS010000722">
    <property type="protein sequence ID" value="VUC24623.1"/>
    <property type="molecule type" value="Genomic_DNA"/>
</dbReference>
<proteinExistence type="predicted"/>
<organism evidence="2 3">
    <name type="scientific">Bionectria ochroleuca</name>
    <name type="common">Gliocladium roseum</name>
    <dbReference type="NCBI Taxonomy" id="29856"/>
    <lineage>
        <taxon>Eukaryota</taxon>
        <taxon>Fungi</taxon>
        <taxon>Dikarya</taxon>
        <taxon>Ascomycota</taxon>
        <taxon>Pezizomycotina</taxon>
        <taxon>Sordariomycetes</taxon>
        <taxon>Hypocreomycetidae</taxon>
        <taxon>Hypocreales</taxon>
        <taxon>Bionectriaceae</taxon>
        <taxon>Clonostachys</taxon>
    </lineage>
</organism>
<evidence type="ECO:0000313" key="3">
    <source>
        <dbReference type="Proteomes" id="UP000766486"/>
    </source>
</evidence>
<evidence type="ECO:0000259" key="1">
    <source>
        <dbReference type="Pfam" id="PF12937"/>
    </source>
</evidence>
<dbReference type="Pfam" id="PF12937">
    <property type="entry name" value="F-box-like"/>
    <property type="match status" value="1"/>
</dbReference>
<reference evidence="2 3" key="1">
    <citation type="submission" date="2019-06" db="EMBL/GenBank/DDBJ databases">
        <authorList>
            <person name="Broberg M."/>
        </authorList>
    </citation>
    <scope>NUCLEOTIDE SEQUENCE [LARGE SCALE GENOMIC DNA]</scope>
</reference>
<protein>
    <recommendedName>
        <fullName evidence="1">F-box domain-containing protein</fullName>
    </recommendedName>
</protein>
<gene>
    <name evidence="2" type="ORF">CLO192961_LOCUS147930</name>
</gene>
<feature type="domain" description="F-box" evidence="1">
    <location>
        <begin position="5"/>
        <end position="62"/>
    </location>
</feature>
<dbReference type="Proteomes" id="UP000766486">
    <property type="component" value="Unassembled WGS sequence"/>
</dbReference>
<dbReference type="SUPFAM" id="SSF52047">
    <property type="entry name" value="RNI-like"/>
    <property type="match status" value="1"/>
</dbReference>
<keyword evidence="3" id="KW-1185">Reference proteome</keyword>